<dbReference type="EC" id="5.3.1.16" evidence="5 12"/>
<keyword evidence="16" id="KW-1185">Reference proteome</keyword>
<keyword evidence="8 12" id="KW-0028">Amino-acid biosynthesis</keyword>
<protein>
    <recommendedName>
        <fullName evidence="6 12">1-(5-phosphoribosyl)-5-[(5-phosphoribosylamino)methylideneamino] imidazole-4-carboxamide isomerase</fullName>
        <ecNumber evidence="5 12">5.3.1.16</ecNumber>
    </recommendedName>
    <alternativeName>
        <fullName evidence="11 12">Phosphoribosylformimino-5-aminoimidazole carboxamide ribotide isomerase</fullName>
    </alternativeName>
</protein>
<keyword evidence="10 12" id="KW-0413">Isomerase</keyword>
<reference evidence="15" key="1">
    <citation type="submission" date="2020-08" db="EMBL/GenBank/DDBJ databases">
        <title>Genomic insights into the carbon and energy metabolism of the first obligate autotrophic acetogenic bacterium Aceticella autotrophica gen. nov., sp. nov.</title>
        <authorList>
            <person name="Toshchakov S.V."/>
            <person name="Elcheninov A.G."/>
            <person name="Kublanov I.V."/>
            <person name="Frolov E.N."/>
            <person name="Lebedinsky A.V."/>
        </authorList>
    </citation>
    <scope>NUCLEOTIDE SEQUENCE</scope>
    <source>
        <strain evidence="15">3443-3Ac</strain>
    </source>
</reference>
<evidence type="ECO:0000256" key="8">
    <source>
        <dbReference type="ARBA" id="ARBA00022605"/>
    </source>
</evidence>
<dbReference type="GO" id="GO:0000162">
    <property type="term" value="P:L-tryptophan biosynthetic process"/>
    <property type="evidence" value="ECO:0007669"/>
    <property type="project" value="TreeGrafter"/>
</dbReference>
<dbReference type="EMBL" id="CP060096">
    <property type="protein sequence ID" value="QSZ27021.1"/>
    <property type="molecule type" value="Genomic_DNA"/>
</dbReference>
<evidence type="ECO:0000256" key="12">
    <source>
        <dbReference type="HAMAP-Rule" id="MF_01014"/>
    </source>
</evidence>
<dbReference type="KEGG" id="aaut:ACETAC_09145"/>
<dbReference type="AlphaFoldDB" id="A0A975AV47"/>
<comment type="similarity">
    <text evidence="4 12 13">Belongs to the HisA/HisF family.</text>
</comment>
<dbReference type="GO" id="GO:0003949">
    <property type="term" value="F:1-(5-phosphoribosyl)-5-[(5-phosphoribosylamino)methylideneamino]imidazole-4-carboxamide isomerase activity"/>
    <property type="evidence" value="ECO:0007669"/>
    <property type="project" value="UniProtKB-UniRule"/>
</dbReference>
<evidence type="ECO:0000256" key="3">
    <source>
        <dbReference type="ARBA" id="ARBA00005133"/>
    </source>
</evidence>
<gene>
    <name evidence="12 15" type="primary">hisA</name>
    <name evidence="15" type="ORF">ACETAC_09145</name>
</gene>
<dbReference type="Pfam" id="PF00977">
    <property type="entry name" value="His_biosynth"/>
    <property type="match status" value="1"/>
</dbReference>
<evidence type="ECO:0000313" key="16">
    <source>
        <dbReference type="Proteomes" id="UP000671913"/>
    </source>
</evidence>
<dbReference type="InterPro" id="IPR023016">
    <property type="entry name" value="HisA/PriA"/>
</dbReference>
<dbReference type="SUPFAM" id="SSF51366">
    <property type="entry name" value="Ribulose-phoshate binding barrel"/>
    <property type="match status" value="1"/>
</dbReference>
<evidence type="ECO:0000256" key="2">
    <source>
        <dbReference type="ARBA" id="ARBA00004496"/>
    </source>
</evidence>
<accession>A0A975AV47</accession>
<evidence type="ECO:0000256" key="5">
    <source>
        <dbReference type="ARBA" id="ARBA00012550"/>
    </source>
</evidence>
<evidence type="ECO:0000256" key="6">
    <source>
        <dbReference type="ARBA" id="ARBA00018464"/>
    </source>
</evidence>
<dbReference type="GO" id="GO:0000105">
    <property type="term" value="P:L-histidine biosynthetic process"/>
    <property type="evidence" value="ECO:0007669"/>
    <property type="project" value="UniProtKB-UniRule"/>
</dbReference>
<dbReference type="Gene3D" id="3.20.20.70">
    <property type="entry name" value="Aldolase class I"/>
    <property type="match status" value="1"/>
</dbReference>
<evidence type="ECO:0000313" key="15">
    <source>
        <dbReference type="EMBL" id="QSZ27021.1"/>
    </source>
</evidence>
<evidence type="ECO:0000256" key="11">
    <source>
        <dbReference type="ARBA" id="ARBA00030547"/>
    </source>
</evidence>
<dbReference type="InterPro" id="IPR011060">
    <property type="entry name" value="RibuloseP-bd_barrel"/>
</dbReference>
<evidence type="ECO:0000256" key="9">
    <source>
        <dbReference type="ARBA" id="ARBA00023102"/>
    </source>
</evidence>
<dbReference type="HAMAP" id="MF_01014">
    <property type="entry name" value="HisA"/>
    <property type="match status" value="1"/>
</dbReference>
<keyword evidence="7 12" id="KW-0963">Cytoplasm</keyword>
<keyword evidence="9 12" id="KW-0368">Histidine biosynthesis</keyword>
<sequence length="235" mass="25678">MIIIPAIDIIDGKCVRLTKGDYDTTTVYYEDPSDAAKMWYDLGATRIHVVDLEGAKEGHIINIKAIEKIRNSCDAEIEVGGGIRDIKTVELLRTIGIDYLILGSIAVYDRDLVSELIMKYKEKIIIGIDSKDGNVAAKGWIEKSGIKDLDLALDMKKLGVKTIIFTDISKDGMLQGPNYEALKSILKSGLNVIASGGITTVEDIIKLKNMDVYGAILGKALYTGKLNLKDALEAV</sequence>
<comment type="subcellular location">
    <subcellularLocation>
        <location evidence="2 12 14">Cytoplasm</location>
    </subcellularLocation>
</comment>
<comment type="pathway">
    <text evidence="3 12 14">Amino-acid biosynthesis; L-histidine biosynthesis; L-histidine from 5-phospho-alpha-D-ribose 1-diphosphate: step 4/9.</text>
</comment>
<dbReference type="InterPro" id="IPR013785">
    <property type="entry name" value="Aldolase_TIM"/>
</dbReference>
<proteinExistence type="inferred from homology"/>
<dbReference type="PANTHER" id="PTHR43090">
    <property type="entry name" value="1-(5-PHOSPHORIBOSYL)-5-[(5-PHOSPHORIBOSYLAMINO)METHYLIDENEAMINO] IMIDAZOLE-4-CARBOXAMIDE ISOMERASE"/>
    <property type="match status" value="1"/>
</dbReference>
<feature type="active site" description="Proton donor" evidence="12">
    <location>
        <position position="129"/>
    </location>
</feature>
<evidence type="ECO:0000256" key="10">
    <source>
        <dbReference type="ARBA" id="ARBA00023235"/>
    </source>
</evidence>
<evidence type="ECO:0000256" key="14">
    <source>
        <dbReference type="RuleBase" id="RU003658"/>
    </source>
</evidence>
<dbReference type="PANTHER" id="PTHR43090:SF2">
    <property type="entry name" value="1-(5-PHOSPHORIBOSYL)-5-[(5-PHOSPHORIBOSYLAMINO)METHYLIDENEAMINO] IMIDAZOLE-4-CARBOXAMIDE ISOMERASE"/>
    <property type="match status" value="1"/>
</dbReference>
<dbReference type="RefSeq" id="WP_284679713.1">
    <property type="nucleotide sequence ID" value="NZ_CP060096.1"/>
</dbReference>
<evidence type="ECO:0000256" key="7">
    <source>
        <dbReference type="ARBA" id="ARBA00022490"/>
    </source>
</evidence>
<dbReference type="Proteomes" id="UP000671913">
    <property type="component" value="Chromosome"/>
</dbReference>
<organism evidence="15 16">
    <name type="scientific">Aceticella autotrophica</name>
    <dbReference type="NCBI Taxonomy" id="2755338"/>
    <lineage>
        <taxon>Bacteria</taxon>
        <taxon>Bacillati</taxon>
        <taxon>Bacillota</taxon>
        <taxon>Clostridia</taxon>
        <taxon>Thermoanaerobacterales</taxon>
        <taxon>Thermoanaerobacteraceae</taxon>
        <taxon>Aceticella</taxon>
    </lineage>
</organism>
<dbReference type="CDD" id="cd04732">
    <property type="entry name" value="HisA"/>
    <property type="match status" value="1"/>
</dbReference>
<evidence type="ECO:0000256" key="4">
    <source>
        <dbReference type="ARBA" id="ARBA00009667"/>
    </source>
</evidence>
<comment type="catalytic activity">
    <reaction evidence="1 12 14">
        <text>1-(5-phospho-beta-D-ribosyl)-5-[(5-phospho-beta-D-ribosylamino)methylideneamino]imidazole-4-carboxamide = 5-[(5-phospho-1-deoxy-D-ribulos-1-ylimino)methylamino]-1-(5-phospho-beta-D-ribosyl)imidazole-4-carboxamide</text>
        <dbReference type="Rhea" id="RHEA:15469"/>
        <dbReference type="ChEBI" id="CHEBI:58435"/>
        <dbReference type="ChEBI" id="CHEBI:58525"/>
        <dbReference type="EC" id="5.3.1.16"/>
    </reaction>
</comment>
<name>A0A975AV47_9THEO</name>
<evidence type="ECO:0000256" key="13">
    <source>
        <dbReference type="RuleBase" id="RU003657"/>
    </source>
</evidence>
<dbReference type="InterPro" id="IPR006063">
    <property type="entry name" value="HisA_bact_arch"/>
</dbReference>
<dbReference type="NCBIfam" id="TIGR00007">
    <property type="entry name" value="1-(5-phosphoribosyl)-5-[(5-phosphoribosylamino)methylideneamino]imidazole-4-carboxamide isomerase"/>
    <property type="match status" value="1"/>
</dbReference>
<dbReference type="GO" id="GO:0005737">
    <property type="term" value="C:cytoplasm"/>
    <property type="evidence" value="ECO:0007669"/>
    <property type="project" value="UniProtKB-SubCell"/>
</dbReference>
<dbReference type="InterPro" id="IPR006062">
    <property type="entry name" value="His_biosynth"/>
</dbReference>
<evidence type="ECO:0000256" key="1">
    <source>
        <dbReference type="ARBA" id="ARBA00000901"/>
    </source>
</evidence>
<dbReference type="FunFam" id="3.20.20.70:FF:000009">
    <property type="entry name" value="1-(5-phosphoribosyl)-5-[(5-phosphoribosylamino)methylideneamino] imidazole-4-carboxamide isomerase"/>
    <property type="match status" value="1"/>
</dbReference>
<feature type="active site" description="Proton acceptor" evidence="12">
    <location>
        <position position="8"/>
    </location>
</feature>
<dbReference type="InterPro" id="IPR044524">
    <property type="entry name" value="Isoase_HisA-like"/>
</dbReference>